<name>A0ABW4IVS4_9ACTN</name>
<keyword evidence="1" id="KW-1133">Transmembrane helix</keyword>
<feature type="transmembrane region" description="Helical" evidence="1">
    <location>
        <begin position="74"/>
        <end position="96"/>
    </location>
</feature>
<comment type="caution">
    <text evidence="2">The sequence shown here is derived from an EMBL/GenBank/DDBJ whole genome shotgun (WGS) entry which is preliminary data.</text>
</comment>
<protein>
    <recommendedName>
        <fullName evidence="4">DUF2946 domain-containing protein</fullName>
    </recommendedName>
</protein>
<keyword evidence="3" id="KW-1185">Reference proteome</keyword>
<keyword evidence="1" id="KW-0812">Transmembrane</keyword>
<gene>
    <name evidence="2" type="ORF">ACFSL4_24330</name>
</gene>
<evidence type="ECO:0000313" key="3">
    <source>
        <dbReference type="Proteomes" id="UP001597261"/>
    </source>
</evidence>
<sequence length="134" mass="14142">MGTRRTRYGQLLLFAALLFGIITMHALGHPSQHEMSSHGVGGAAAQHRAHAPEAATTPVPSVHAWAPPMTGTDPLSVCLAVLGSFTLLVLLAAAAARPRDPHAPPVRLARPLRALWPDPPPPGALLTRLSVLRQ</sequence>
<evidence type="ECO:0008006" key="4">
    <source>
        <dbReference type="Google" id="ProtNLM"/>
    </source>
</evidence>
<dbReference type="EMBL" id="JBHUDX010000071">
    <property type="protein sequence ID" value="MFD1661247.1"/>
    <property type="molecule type" value="Genomic_DNA"/>
</dbReference>
<evidence type="ECO:0000313" key="2">
    <source>
        <dbReference type="EMBL" id="MFD1661247.1"/>
    </source>
</evidence>
<reference evidence="3" key="1">
    <citation type="journal article" date="2019" name="Int. J. Syst. Evol. Microbiol.">
        <title>The Global Catalogue of Microorganisms (GCM) 10K type strain sequencing project: providing services to taxonomists for standard genome sequencing and annotation.</title>
        <authorList>
            <consortium name="The Broad Institute Genomics Platform"/>
            <consortium name="The Broad Institute Genome Sequencing Center for Infectious Disease"/>
            <person name="Wu L."/>
            <person name="Ma J."/>
        </authorList>
    </citation>
    <scope>NUCLEOTIDE SEQUENCE [LARGE SCALE GENOMIC DNA]</scope>
    <source>
        <strain evidence="3">CGMCC 1.12470</strain>
    </source>
</reference>
<accession>A0ABW4IVS4</accession>
<dbReference type="RefSeq" id="WP_381086772.1">
    <property type="nucleotide sequence ID" value="NZ_JBHUDX010000071.1"/>
</dbReference>
<dbReference type="Proteomes" id="UP001597261">
    <property type="component" value="Unassembled WGS sequence"/>
</dbReference>
<proteinExistence type="predicted"/>
<keyword evidence="1" id="KW-0472">Membrane</keyword>
<evidence type="ECO:0000256" key="1">
    <source>
        <dbReference type="SAM" id="Phobius"/>
    </source>
</evidence>
<organism evidence="2 3">
    <name type="scientific">Streptomyces caeni</name>
    <dbReference type="NCBI Taxonomy" id="2307231"/>
    <lineage>
        <taxon>Bacteria</taxon>
        <taxon>Bacillati</taxon>
        <taxon>Actinomycetota</taxon>
        <taxon>Actinomycetes</taxon>
        <taxon>Kitasatosporales</taxon>
        <taxon>Streptomycetaceae</taxon>
        <taxon>Streptomyces</taxon>
    </lineage>
</organism>